<accession>A0AAE0DE88</accession>
<name>A0AAE0DE88_9LECA</name>
<dbReference type="AlphaFoldDB" id="A0AAE0DE88"/>
<comment type="caution">
    <text evidence="2">The sequence shown here is derived from an EMBL/GenBank/DDBJ whole genome shotgun (WGS) entry which is preliminary data.</text>
</comment>
<protein>
    <submittedName>
        <fullName evidence="2">Uncharacterized protein</fullName>
    </submittedName>
</protein>
<organism evidence="2 3">
    <name type="scientific">Lepraria neglecta</name>
    <dbReference type="NCBI Taxonomy" id="209136"/>
    <lineage>
        <taxon>Eukaryota</taxon>
        <taxon>Fungi</taxon>
        <taxon>Dikarya</taxon>
        <taxon>Ascomycota</taxon>
        <taxon>Pezizomycotina</taxon>
        <taxon>Lecanoromycetes</taxon>
        <taxon>OSLEUM clade</taxon>
        <taxon>Lecanoromycetidae</taxon>
        <taxon>Lecanorales</taxon>
        <taxon>Lecanorineae</taxon>
        <taxon>Stereocaulaceae</taxon>
        <taxon>Lepraria</taxon>
    </lineage>
</organism>
<dbReference type="EMBL" id="JASNWA010000011">
    <property type="protein sequence ID" value="KAK3167727.1"/>
    <property type="molecule type" value="Genomic_DNA"/>
</dbReference>
<evidence type="ECO:0000313" key="3">
    <source>
        <dbReference type="Proteomes" id="UP001276659"/>
    </source>
</evidence>
<sequence length="170" mass="19167">MGLYLANGWPDNFNLTSFEAAKAQSANYTRGTWEQEKPVYLVKWMDNHIKELEQNIVQLKIKKLGLGTSDKNHKPQQLNSTTAHMVEVGEEFQKRIGRKPKAGQKSETVVPDRELIKQEAKLTAANEELRDAEQDMQAAGLSRESLPLGLPEVHQEATSAKQEFQQSHAV</sequence>
<dbReference type="Proteomes" id="UP001276659">
    <property type="component" value="Unassembled WGS sequence"/>
</dbReference>
<feature type="region of interest" description="Disordered" evidence="1">
    <location>
        <begin position="128"/>
        <end position="170"/>
    </location>
</feature>
<evidence type="ECO:0000256" key="1">
    <source>
        <dbReference type="SAM" id="MobiDB-lite"/>
    </source>
</evidence>
<reference evidence="2" key="1">
    <citation type="submission" date="2022-11" db="EMBL/GenBank/DDBJ databases">
        <title>Chromosomal genome sequence assembly and mating type (MAT) locus characterization of the leprose asexual lichenized fungus Lepraria neglecta (Nyl.) Erichsen.</title>
        <authorList>
            <person name="Allen J.L."/>
            <person name="Pfeffer B."/>
        </authorList>
    </citation>
    <scope>NUCLEOTIDE SEQUENCE</scope>
    <source>
        <strain evidence="2">Allen 5258</strain>
    </source>
</reference>
<proteinExistence type="predicted"/>
<evidence type="ECO:0000313" key="2">
    <source>
        <dbReference type="EMBL" id="KAK3167727.1"/>
    </source>
</evidence>
<keyword evidence="3" id="KW-1185">Reference proteome</keyword>
<feature type="compositionally biased region" description="Polar residues" evidence="1">
    <location>
        <begin position="156"/>
        <end position="170"/>
    </location>
</feature>
<gene>
    <name evidence="2" type="ORF">OEA41_010855</name>
</gene>